<protein>
    <submittedName>
        <fullName evidence="2">Uncharacterized protein</fullName>
    </submittedName>
</protein>
<evidence type="ECO:0000313" key="2">
    <source>
        <dbReference type="EMBL" id="KKN42709.1"/>
    </source>
</evidence>
<feature type="transmembrane region" description="Helical" evidence="1">
    <location>
        <begin position="51"/>
        <end position="69"/>
    </location>
</feature>
<evidence type="ECO:0000256" key="1">
    <source>
        <dbReference type="SAM" id="Phobius"/>
    </source>
</evidence>
<sequence length="74" mass="8567">MSDSAEKSRKQINFEKKREHYSDRQIQMEILYSNWLIQAATEKTRANTSTIVWIIVIGVLLSIISAILVTPKFL</sequence>
<dbReference type="AlphaFoldDB" id="A0A0F9QJP7"/>
<keyword evidence="1" id="KW-0472">Membrane</keyword>
<comment type="caution">
    <text evidence="2">The sequence shown here is derived from an EMBL/GenBank/DDBJ whole genome shotgun (WGS) entry which is preliminary data.</text>
</comment>
<name>A0A0F9QJP7_9ZZZZ</name>
<dbReference type="EMBL" id="LAZR01001562">
    <property type="protein sequence ID" value="KKN42709.1"/>
    <property type="molecule type" value="Genomic_DNA"/>
</dbReference>
<proteinExistence type="predicted"/>
<keyword evidence="1" id="KW-0812">Transmembrane</keyword>
<gene>
    <name evidence="2" type="ORF">LCGC14_0710580</name>
</gene>
<reference evidence="2" key="1">
    <citation type="journal article" date="2015" name="Nature">
        <title>Complex archaea that bridge the gap between prokaryotes and eukaryotes.</title>
        <authorList>
            <person name="Spang A."/>
            <person name="Saw J.H."/>
            <person name="Jorgensen S.L."/>
            <person name="Zaremba-Niedzwiedzka K."/>
            <person name="Martijn J."/>
            <person name="Lind A.E."/>
            <person name="van Eijk R."/>
            <person name="Schleper C."/>
            <person name="Guy L."/>
            <person name="Ettema T.J."/>
        </authorList>
    </citation>
    <scope>NUCLEOTIDE SEQUENCE</scope>
</reference>
<keyword evidence="1" id="KW-1133">Transmembrane helix</keyword>
<organism evidence="2">
    <name type="scientific">marine sediment metagenome</name>
    <dbReference type="NCBI Taxonomy" id="412755"/>
    <lineage>
        <taxon>unclassified sequences</taxon>
        <taxon>metagenomes</taxon>
        <taxon>ecological metagenomes</taxon>
    </lineage>
</organism>
<accession>A0A0F9QJP7</accession>